<organism evidence="1 2">
    <name type="scientific">Micromonospora sicca</name>
    <dbReference type="NCBI Taxonomy" id="2202420"/>
    <lineage>
        <taxon>Bacteria</taxon>
        <taxon>Bacillati</taxon>
        <taxon>Actinomycetota</taxon>
        <taxon>Actinomycetes</taxon>
        <taxon>Micromonosporales</taxon>
        <taxon>Micromonosporaceae</taxon>
        <taxon>Micromonospora</taxon>
    </lineage>
</organism>
<dbReference type="EMBL" id="JAXOTQ010000023">
    <property type="protein sequence ID" value="MDZ5491465.1"/>
    <property type="molecule type" value="Genomic_DNA"/>
</dbReference>
<name>A0ABU5JFS1_9ACTN</name>
<protein>
    <recommendedName>
        <fullName evidence="3">SURF1-like protein</fullName>
    </recommendedName>
</protein>
<comment type="caution">
    <text evidence="1">The sequence shown here is derived from an EMBL/GenBank/DDBJ whole genome shotgun (WGS) entry which is preliminary data.</text>
</comment>
<evidence type="ECO:0000313" key="1">
    <source>
        <dbReference type="EMBL" id="MDZ5491465.1"/>
    </source>
</evidence>
<dbReference type="RefSeq" id="WP_322441503.1">
    <property type="nucleotide sequence ID" value="NZ_JAXOTQ010000023.1"/>
</dbReference>
<proteinExistence type="predicted"/>
<gene>
    <name evidence="1" type="ORF">U2F25_18715</name>
</gene>
<reference evidence="1 2" key="1">
    <citation type="submission" date="2023-12" db="EMBL/GenBank/DDBJ databases">
        <title>Micromonospora sp. nov., isolated from Atacama Desert.</title>
        <authorList>
            <person name="Carro L."/>
            <person name="Golinska P."/>
            <person name="Klenk H.-P."/>
            <person name="Goodfellow M."/>
        </authorList>
    </citation>
    <scope>NUCLEOTIDE SEQUENCE [LARGE SCALE GENOMIC DNA]</scope>
    <source>
        <strain evidence="1 2">4G53</strain>
    </source>
</reference>
<dbReference type="Proteomes" id="UP001290101">
    <property type="component" value="Unassembled WGS sequence"/>
</dbReference>
<accession>A0ABU5JFS1</accession>
<keyword evidence="2" id="KW-1185">Reference proteome</keyword>
<evidence type="ECO:0008006" key="3">
    <source>
        <dbReference type="Google" id="ProtNLM"/>
    </source>
</evidence>
<sequence length="215" mass="23851">MKRRKTRQAFAVALVVVLALAANAGWRWWHNRPPFGPEALSLQSSLELVGYTQSQTALGRPVGYAPSLEPKVQMVLGRVSWRPPPEPLDGFLMVVLIDKRSNRLPSISLRHDWPRDAYPAGVGGGGPQNKIAERYPWLRGMGDKKIGETEWLSEGSVVWANDQEASPLTFVAHFPPVRDPRLPAVTGPIAMSDLLLAVVYIGSDNQIYWAHRLEG</sequence>
<evidence type="ECO:0000313" key="2">
    <source>
        <dbReference type="Proteomes" id="UP001290101"/>
    </source>
</evidence>